<comment type="caution">
    <text evidence="1">The sequence shown here is derived from an EMBL/GenBank/DDBJ whole genome shotgun (WGS) entry which is preliminary data.</text>
</comment>
<reference evidence="1 2" key="1">
    <citation type="submission" date="2017-11" db="EMBL/GenBank/DDBJ databases">
        <title>Infants hospitalized years apart are colonized by the same room-sourced microbial strains.</title>
        <authorList>
            <person name="Brooks B."/>
            <person name="Olm M.R."/>
            <person name="Firek B.A."/>
            <person name="Baker R."/>
            <person name="Thomas B.C."/>
            <person name="Morowitz M.J."/>
            <person name="Banfield J.F."/>
        </authorList>
    </citation>
    <scope>NUCLEOTIDE SEQUENCE [LARGE SCALE GENOMIC DNA]</scope>
    <source>
        <strain evidence="1">S2_012_000_R3_87</strain>
    </source>
</reference>
<evidence type="ECO:0000313" key="2">
    <source>
        <dbReference type="Proteomes" id="UP000249451"/>
    </source>
</evidence>
<organism evidence="1 2">
    <name type="scientific">Corynebacterium urealyticum</name>
    <dbReference type="NCBI Taxonomy" id="43771"/>
    <lineage>
        <taxon>Bacteria</taxon>
        <taxon>Bacillati</taxon>
        <taxon>Actinomycetota</taxon>
        <taxon>Actinomycetes</taxon>
        <taxon>Mycobacteriales</taxon>
        <taxon>Corynebacteriaceae</taxon>
        <taxon>Corynebacterium</taxon>
    </lineage>
</organism>
<name>A0A2W5B9Y6_9CORY</name>
<accession>A0A2W5B9Y6</accession>
<protein>
    <submittedName>
        <fullName evidence="1">Uncharacterized protein</fullName>
    </submittedName>
</protein>
<gene>
    <name evidence="1" type="ORF">DI609_00685</name>
</gene>
<proteinExistence type="predicted"/>
<evidence type="ECO:0000313" key="1">
    <source>
        <dbReference type="EMBL" id="PZP03615.1"/>
    </source>
</evidence>
<dbReference type="Proteomes" id="UP000249451">
    <property type="component" value="Unassembled WGS sequence"/>
</dbReference>
<dbReference type="AlphaFoldDB" id="A0A2W5B9Y6"/>
<sequence>MTSANRFPTADDLLAGIDESTKRLVPYEYASAATVSVFTDQLAMGDDQDGADDIIGISAVVYERKLFSLSIATDWLKEPDVMSTMINAVIAQAFYRYSQEYARKVVEAEDFLNNHPAGYDQAVKEMRARIRELREED</sequence>
<dbReference type="EMBL" id="QFNY01000007">
    <property type="protein sequence ID" value="PZP03615.1"/>
    <property type="molecule type" value="Genomic_DNA"/>
</dbReference>